<keyword evidence="2" id="KW-0479">Metal-binding</keyword>
<dbReference type="Proteomes" id="UP001268542">
    <property type="component" value="Unassembled WGS sequence"/>
</dbReference>
<evidence type="ECO:0000256" key="5">
    <source>
        <dbReference type="ARBA" id="ARBA00023049"/>
    </source>
</evidence>
<feature type="transmembrane region" description="Helical" evidence="7">
    <location>
        <begin position="49"/>
        <end position="77"/>
    </location>
</feature>
<evidence type="ECO:0000256" key="4">
    <source>
        <dbReference type="ARBA" id="ARBA00022833"/>
    </source>
</evidence>
<feature type="transmembrane region" description="Helical" evidence="7">
    <location>
        <begin position="15"/>
        <end position="37"/>
    </location>
</feature>
<reference evidence="9 10" key="1">
    <citation type="submission" date="2023-08" db="EMBL/GenBank/DDBJ databases">
        <title>Nocardioides seae sp. nov., a bacterium isolated from a soil.</title>
        <authorList>
            <person name="Wang X."/>
        </authorList>
    </citation>
    <scope>NUCLEOTIDE SEQUENCE [LARGE SCALE GENOMIC DNA]</scope>
    <source>
        <strain evidence="9 10">YZH12</strain>
    </source>
</reference>
<dbReference type="InterPro" id="IPR052173">
    <property type="entry name" value="Beta-lactam_resp_regulator"/>
</dbReference>
<feature type="transmembrane region" description="Helical" evidence="7">
    <location>
        <begin position="83"/>
        <end position="108"/>
    </location>
</feature>
<dbReference type="Gene3D" id="3.30.2010.10">
    <property type="entry name" value="Metalloproteases ('zincins'), catalytic domain"/>
    <property type="match status" value="1"/>
</dbReference>
<sequence length="289" mass="30024">MGSVLAGLPALTGPWHLAAAALGLYAAFVTVVGPALLARGTWWSRHPSLALGVWFGAAASGAVAVSGALVLSCVSLLDCRHASTPYALVVATEVAVWLVVAVTVALLARCLSRLDRVVFANRDLRDHMDEVAALLGSRTSRRGDVDVVVLRTDRVVACAVPGRRGRVYVSEGVVDALGATELDAVLAHEVGHLRGRHAWLTGAAHALAVAVPVRASRRLRSYVELLVELAADDRACRSAGHGATCSAMRRLADLQADRGEAGSFALRASRLASFEAAGNPVPAPAVVAA</sequence>
<dbReference type="RefSeq" id="WP_315731956.1">
    <property type="nucleotide sequence ID" value="NZ_JAVYII010000002.1"/>
</dbReference>
<evidence type="ECO:0000313" key="9">
    <source>
        <dbReference type="EMBL" id="MDT9592532.1"/>
    </source>
</evidence>
<proteinExistence type="inferred from homology"/>
<keyword evidence="4 6" id="KW-0862">Zinc</keyword>
<dbReference type="InterPro" id="IPR001915">
    <property type="entry name" value="Peptidase_M48"/>
</dbReference>
<keyword evidence="7" id="KW-0812">Transmembrane</keyword>
<dbReference type="Pfam" id="PF01435">
    <property type="entry name" value="Peptidase_M48"/>
    <property type="match status" value="1"/>
</dbReference>
<dbReference type="PANTHER" id="PTHR34978:SF3">
    <property type="entry name" value="SLR0241 PROTEIN"/>
    <property type="match status" value="1"/>
</dbReference>
<evidence type="ECO:0000256" key="3">
    <source>
        <dbReference type="ARBA" id="ARBA00022801"/>
    </source>
</evidence>
<evidence type="ECO:0000256" key="7">
    <source>
        <dbReference type="SAM" id="Phobius"/>
    </source>
</evidence>
<evidence type="ECO:0000259" key="8">
    <source>
        <dbReference type="Pfam" id="PF01435"/>
    </source>
</evidence>
<keyword evidence="7" id="KW-0472">Membrane</keyword>
<keyword evidence="1 6" id="KW-0645">Protease</keyword>
<evidence type="ECO:0000256" key="6">
    <source>
        <dbReference type="RuleBase" id="RU003983"/>
    </source>
</evidence>
<dbReference type="CDD" id="cd07326">
    <property type="entry name" value="M56_BlaR1_MecR1_like"/>
    <property type="match status" value="1"/>
</dbReference>
<name>A0ABU3PTH5_9ACTN</name>
<keyword evidence="10" id="KW-1185">Reference proteome</keyword>
<comment type="similarity">
    <text evidence="6">Belongs to the peptidase M48 family.</text>
</comment>
<evidence type="ECO:0000313" key="10">
    <source>
        <dbReference type="Proteomes" id="UP001268542"/>
    </source>
</evidence>
<evidence type="ECO:0000256" key="2">
    <source>
        <dbReference type="ARBA" id="ARBA00022723"/>
    </source>
</evidence>
<evidence type="ECO:0000256" key="1">
    <source>
        <dbReference type="ARBA" id="ARBA00022670"/>
    </source>
</evidence>
<keyword evidence="3 6" id="KW-0378">Hydrolase</keyword>
<accession>A0ABU3PTH5</accession>
<organism evidence="9 10">
    <name type="scientific">Nocardioides imazamoxiresistens</name>
    <dbReference type="NCBI Taxonomy" id="3231893"/>
    <lineage>
        <taxon>Bacteria</taxon>
        <taxon>Bacillati</taxon>
        <taxon>Actinomycetota</taxon>
        <taxon>Actinomycetes</taxon>
        <taxon>Propionibacteriales</taxon>
        <taxon>Nocardioidaceae</taxon>
        <taxon>Nocardioides</taxon>
    </lineage>
</organism>
<protein>
    <submittedName>
        <fullName evidence="9">M56 family metallopeptidase</fullName>
    </submittedName>
</protein>
<dbReference type="PANTHER" id="PTHR34978">
    <property type="entry name" value="POSSIBLE SENSOR-TRANSDUCER PROTEIN BLAR"/>
    <property type="match status" value="1"/>
</dbReference>
<feature type="domain" description="Peptidase M48" evidence="8">
    <location>
        <begin position="121"/>
        <end position="208"/>
    </location>
</feature>
<gene>
    <name evidence="9" type="ORF">RDV89_05600</name>
</gene>
<comment type="cofactor">
    <cofactor evidence="6">
        <name>Zn(2+)</name>
        <dbReference type="ChEBI" id="CHEBI:29105"/>
    </cofactor>
    <text evidence="6">Binds 1 zinc ion per subunit.</text>
</comment>
<keyword evidence="5 6" id="KW-0482">Metalloprotease</keyword>
<comment type="caution">
    <text evidence="9">The sequence shown here is derived from an EMBL/GenBank/DDBJ whole genome shotgun (WGS) entry which is preliminary data.</text>
</comment>
<keyword evidence="7" id="KW-1133">Transmembrane helix</keyword>
<dbReference type="EMBL" id="JAVYII010000002">
    <property type="protein sequence ID" value="MDT9592532.1"/>
    <property type="molecule type" value="Genomic_DNA"/>
</dbReference>